<dbReference type="FunFam" id="3.40.1160.10:FF:000007">
    <property type="entry name" value="Carbamate kinase"/>
    <property type="match status" value="1"/>
</dbReference>
<accession>A0A427UTK2</accession>
<evidence type="ECO:0000256" key="3">
    <source>
        <dbReference type="ARBA" id="ARBA00022777"/>
    </source>
</evidence>
<dbReference type="InterPro" id="IPR003964">
    <property type="entry name" value="Carb_kinase"/>
</dbReference>
<evidence type="ECO:0000259" key="6">
    <source>
        <dbReference type="Pfam" id="PF00696"/>
    </source>
</evidence>
<evidence type="ECO:0000256" key="2">
    <source>
        <dbReference type="ARBA" id="ARBA00022679"/>
    </source>
</evidence>
<keyword evidence="2 5" id="KW-0808">Transferase</keyword>
<evidence type="ECO:0000313" key="7">
    <source>
        <dbReference type="EMBL" id="RSE23833.1"/>
    </source>
</evidence>
<dbReference type="CDD" id="cd04235">
    <property type="entry name" value="AAK_CK"/>
    <property type="match status" value="1"/>
</dbReference>
<comment type="similarity">
    <text evidence="1 5">Belongs to the carbamate kinase family.</text>
</comment>
<dbReference type="Proteomes" id="UP000275331">
    <property type="component" value="Unassembled WGS sequence"/>
</dbReference>
<dbReference type="SUPFAM" id="SSF53633">
    <property type="entry name" value="Carbamate kinase-like"/>
    <property type="match status" value="1"/>
</dbReference>
<gene>
    <name evidence="7" type="primary">arcC</name>
    <name evidence="7" type="ORF">EGT71_16970</name>
</gene>
<organism evidence="7 8">
    <name type="scientific">Atlantibacter subterraneus</name>
    <dbReference type="NCBI Taxonomy" id="255519"/>
    <lineage>
        <taxon>Bacteria</taxon>
        <taxon>Pseudomonadati</taxon>
        <taxon>Pseudomonadota</taxon>
        <taxon>Gammaproteobacteria</taxon>
        <taxon>Enterobacterales</taxon>
        <taxon>Enterobacteriaceae</taxon>
        <taxon>Atlantibacter</taxon>
    </lineage>
</organism>
<dbReference type="GO" id="GO:0019546">
    <property type="term" value="P:L-arginine deiminase pathway"/>
    <property type="evidence" value="ECO:0007669"/>
    <property type="project" value="TreeGrafter"/>
</dbReference>
<dbReference type="AlphaFoldDB" id="A0A427UTK2"/>
<proteinExistence type="inferred from homology"/>
<dbReference type="GO" id="GO:0008804">
    <property type="term" value="F:carbamate kinase activity"/>
    <property type="evidence" value="ECO:0007669"/>
    <property type="project" value="UniProtKB-UniRule"/>
</dbReference>
<dbReference type="Pfam" id="PF00696">
    <property type="entry name" value="AA_kinase"/>
    <property type="match status" value="1"/>
</dbReference>
<evidence type="ECO:0000256" key="4">
    <source>
        <dbReference type="NCBIfam" id="TIGR00746"/>
    </source>
</evidence>
<dbReference type="PANTHER" id="PTHR30409">
    <property type="entry name" value="CARBAMATE KINASE"/>
    <property type="match status" value="1"/>
</dbReference>
<dbReference type="OrthoDB" id="9766717at2"/>
<evidence type="ECO:0000256" key="5">
    <source>
        <dbReference type="PIRNR" id="PIRNR000723"/>
    </source>
</evidence>
<dbReference type="NCBIfam" id="TIGR00746">
    <property type="entry name" value="arcC"/>
    <property type="match status" value="1"/>
</dbReference>
<dbReference type="PIRSF" id="PIRSF000723">
    <property type="entry name" value="Carbamate_kin"/>
    <property type="match status" value="1"/>
</dbReference>
<dbReference type="Gene3D" id="3.40.1160.10">
    <property type="entry name" value="Acetylglutamate kinase-like"/>
    <property type="match status" value="1"/>
</dbReference>
<dbReference type="GO" id="GO:0005829">
    <property type="term" value="C:cytosol"/>
    <property type="evidence" value="ECO:0007669"/>
    <property type="project" value="TreeGrafter"/>
</dbReference>
<dbReference type="InterPro" id="IPR036393">
    <property type="entry name" value="AceGlu_kinase-like_sf"/>
</dbReference>
<keyword evidence="3 5" id="KW-0418">Kinase</keyword>
<dbReference type="InterPro" id="IPR001048">
    <property type="entry name" value="Asp/Glu/Uridylate_kinase"/>
</dbReference>
<evidence type="ECO:0000256" key="1">
    <source>
        <dbReference type="ARBA" id="ARBA00011066"/>
    </source>
</evidence>
<dbReference type="NCBIfam" id="NF009008">
    <property type="entry name" value="PRK12354.1"/>
    <property type="match status" value="1"/>
</dbReference>
<comment type="caution">
    <text evidence="7">The sequence shown here is derived from an EMBL/GenBank/DDBJ whole genome shotgun (WGS) entry which is preliminary data.</text>
</comment>
<sequence>MRLAIALGGNALLRRSEPMTAENQRANIALACKAIARVGKKHDVILSHGNGPQVGLLALQAEAYSEKVTPYPFDILGAESQGMIGYMFVQALRNEMPNREIVAVITQVAVNKNDPAINDPSKFIGPVYTKDEAEQISRQKGWVIKPDGHYYRRVVPSPRPESIVEIASIRTLVNNGAVVVAGGGGGVPVIINGDREQGFEAVIDKDLCCSLLARELNADILILATDVKCVFVNFGMPNAKAIKAANPKALYELKFAAGSMAPKIQATCEFALITGKKAIIGALDDIEHMVEGTAGTTISNEIKGIIYY</sequence>
<dbReference type="PANTHER" id="PTHR30409:SF1">
    <property type="entry name" value="CARBAMATE KINASE-RELATED"/>
    <property type="match status" value="1"/>
</dbReference>
<evidence type="ECO:0000313" key="8">
    <source>
        <dbReference type="Proteomes" id="UP000275331"/>
    </source>
</evidence>
<dbReference type="PRINTS" id="PR01469">
    <property type="entry name" value="CARBMTKINASE"/>
</dbReference>
<name>A0A427UTK2_9ENTR</name>
<dbReference type="GeneID" id="84664923"/>
<reference evidence="7 8" key="1">
    <citation type="submission" date="2018-10" db="EMBL/GenBank/DDBJ databases">
        <title>Transmission dynamics of multidrug resistant bacteria on intensive care unit surfaces.</title>
        <authorList>
            <person name="D'Souza A.W."/>
            <person name="Potter R.F."/>
            <person name="Wallace M."/>
            <person name="Shupe A."/>
            <person name="Patel S."/>
            <person name="Sun S."/>
            <person name="Gul D."/>
            <person name="Kwon J.H."/>
            <person name="Andleeb S."/>
            <person name="Burnham C.-A.D."/>
            <person name="Dantas G."/>
        </authorList>
    </citation>
    <scope>NUCLEOTIDE SEQUENCE [LARGE SCALE GENOMIC DNA]</scope>
    <source>
        <strain evidence="7 8">AS_373</strain>
    </source>
</reference>
<protein>
    <recommendedName>
        <fullName evidence="4 5">Carbamate kinase</fullName>
    </recommendedName>
</protein>
<dbReference type="RefSeq" id="WP_125294399.1">
    <property type="nucleotide sequence ID" value="NZ_CP100494.1"/>
</dbReference>
<feature type="domain" description="Aspartate/glutamate/uridylate kinase" evidence="6">
    <location>
        <begin position="1"/>
        <end position="280"/>
    </location>
</feature>
<dbReference type="EMBL" id="RHXB01000012">
    <property type="protein sequence ID" value="RSE23833.1"/>
    <property type="molecule type" value="Genomic_DNA"/>
</dbReference>